<keyword evidence="5" id="KW-1185">Reference proteome</keyword>
<evidence type="ECO:0000313" key="4">
    <source>
        <dbReference type="EMBL" id="AJT51443.1"/>
    </source>
</evidence>
<dbReference type="Gene3D" id="1.10.10.10">
    <property type="entry name" value="Winged helix-like DNA-binding domain superfamily/Winged helix DNA-binding domain"/>
    <property type="match status" value="1"/>
</dbReference>
<keyword evidence="2" id="KW-0175">Coiled coil</keyword>
<evidence type="ECO:0000256" key="2">
    <source>
        <dbReference type="SAM" id="Coils"/>
    </source>
</evidence>
<dbReference type="AlphaFoldDB" id="A0A0D4CMW5"/>
<organism evidence="4 5">
    <name type="scientific">Limosilactobacillus mucosae LM1</name>
    <dbReference type="NCBI Taxonomy" id="1130798"/>
    <lineage>
        <taxon>Bacteria</taxon>
        <taxon>Bacillati</taxon>
        <taxon>Bacillota</taxon>
        <taxon>Bacilli</taxon>
        <taxon>Lactobacillales</taxon>
        <taxon>Lactobacillaceae</taxon>
        <taxon>Limosilactobacillus</taxon>
    </lineage>
</organism>
<dbReference type="Proteomes" id="UP000003645">
    <property type="component" value="Chromosome"/>
</dbReference>
<dbReference type="Pfam" id="PF13518">
    <property type="entry name" value="HTH_28"/>
    <property type="match status" value="1"/>
</dbReference>
<dbReference type="KEGG" id="lmu:LBLM1_05265"/>
<dbReference type="InterPro" id="IPR010921">
    <property type="entry name" value="Trp_repressor/repl_initiator"/>
</dbReference>
<reference evidence="4 5" key="1">
    <citation type="journal article" date="2012" name="J. Bacteriol.">
        <title>Genome sequence of Lactobacillus mucosae LM1, isolated from piglet feces.</title>
        <authorList>
            <person name="Lee J.H."/>
            <person name="Valeriano V.D."/>
            <person name="Shin Y.R."/>
            <person name="Chae J.P."/>
            <person name="Kim G.B."/>
            <person name="Ham J.S."/>
            <person name="Chun J."/>
            <person name="Kang D.K."/>
        </authorList>
    </citation>
    <scope>NUCLEOTIDE SEQUENCE [LARGE SCALE GENOMIC DNA]</scope>
    <source>
        <strain evidence="4 5">LM1</strain>
    </source>
</reference>
<evidence type="ECO:0000259" key="3">
    <source>
        <dbReference type="Pfam" id="PF13518"/>
    </source>
</evidence>
<dbReference type="STRING" id="1130798.LBLM1_05265"/>
<feature type="domain" description="Insertion element IS150 protein InsJ-like helix-turn-helix" evidence="3">
    <location>
        <begin position="118"/>
        <end position="171"/>
    </location>
</feature>
<sequence>MDKLKLLKGYQDSDASLKVYADTHAVYDRTLKRWIKQFLLYDLAGIRHRKSNHRYSFKTKLNAVKDYQAGLSRAQVLEKYKIRSFSQLNQWTIQYNKDELKPSRKRVRNMGRKVDFEEKKQIVQWVLDHGRDYQAAAKEFDVSYQRVYAWVRKYLQAGDWDALIDNRGKRKAPIAPAEMTELERLKAENEALRQKNHQMELEIAFAKKLNEIRNRGVKRPNDIKRFKN</sequence>
<evidence type="ECO:0000256" key="1">
    <source>
        <dbReference type="ARBA" id="ARBA00038232"/>
    </source>
</evidence>
<dbReference type="HOGENOM" id="CLU_027402_17_4_9"/>
<dbReference type="SUPFAM" id="SSF48295">
    <property type="entry name" value="TrpR-like"/>
    <property type="match status" value="1"/>
</dbReference>
<comment type="similarity">
    <text evidence="1">Belongs to the IS150/IS1296 orfA family.</text>
</comment>
<dbReference type="EMBL" id="CP011013">
    <property type="protein sequence ID" value="AJT51443.1"/>
    <property type="molecule type" value="Genomic_DNA"/>
</dbReference>
<dbReference type="PANTHER" id="PTHR33795:SF1">
    <property type="entry name" value="INSERTION ELEMENT IS150 PROTEIN INSJ"/>
    <property type="match status" value="1"/>
</dbReference>
<name>A0A0D4CMW5_LIMMU</name>
<dbReference type="PANTHER" id="PTHR33795">
    <property type="entry name" value="INSERTION ELEMENT IS150 PROTEIN INSJ"/>
    <property type="match status" value="1"/>
</dbReference>
<dbReference type="SUPFAM" id="SSF46689">
    <property type="entry name" value="Homeodomain-like"/>
    <property type="match status" value="1"/>
</dbReference>
<feature type="coiled-coil region" evidence="2">
    <location>
        <begin position="175"/>
        <end position="209"/>
    </location>
</feature>
<dbReference type="GO" id="GO:0043565">
    <property type="term" value="F:sequence-specific DNA binding"/>
    <property type="evidence" value="ECO:0007669"/>
    <property type="project" value="InterPro"/>
</dbReference>
<dbReference type="OrthoDB" id="9797531at2"/>
<protein>
    <submittedName>
        <fullName evidence="4">Transposase</fullName>
    </submittedName>
</protein>
<accession>A0A0D4CMW5</accession>
<evidence type="ECO:0000313" key="5">
    <source>
        <dbReference type="Proteomes" id="UP000003645"/>
    </source>
</evidence>
<gene>
    <name evidence="4" type="ORF">LBLM1_05265</name>
</gene>
<proteinExistence type="inferred from homology"/>
<dbReference type="InterPro" id="IPR055247">
    <property type="entry name" value="InsJ-like_HTH"/>
</dbReference>
<dbReference type="InterPro" id="IPR009057">
    <property type="entry name" value="Homeodomain-like_sf"/>
</dbReference>
<dbReference type="InterPro" id="IPR052057">
    <property type="entry name" value="IS150/IS1296_orfA-like"/>
</dbReference>
<dbReference type="InterPro" id="IPR036388">
    <property type="entry name" value="WH-like_DNA-bd_sf"/>
</dbReference>